<dbReference type="Gene3D" id="3.30.1330.30">
    <property type="match status" value="1"/>
</dbReference>
<dbReference type="GO" id="GO:0006396">
    <property type="term" value="P:RNA processing"/>
    <property type="evidence" value="ECO:0007669"/>
    <property type="project" value="InterPro"/>
</dbReference>
<organism evidence="4 5">
    <name type="scientific">Paenibacillus larvae subsp. pulvifaciens</name>
    <dbReference type="NCBI Taxonomy" id="1477"/>
    <lineage>
        <taxon>Bacteria</taxon>
        <taxon>Bacillati</taxon>
        <taxon>Bacillota</taxon>
        <taxon>Bacilli</taxon>
        <taxon>Bacillales</taxon>
        <taxon>Paenibacillaceae</taxon>
        <taxon>Paenibacillus</taxon>
    </lineage>
</organism>
<evidence type="ECO:0000313" key="4">
    <source>
        <dbReference type="EMBL" id="ARF67651.1"/>
    </source>
</evidence>
<dbReference type="InterPro" id="IPR013123">
    <property type="entry name" value="SpoU_subst-bd"/>
</dbReference>
<name>A0A1U9YLN0_9BACL</name>
<evidence type="ECO:0000256" key="1">
    <source>
        <dbReference type="ARBA" id="ARBA00007228"/>
    </source>
</evidence>
<dbReference type="CDD" id="cd18095">
    <property type="entry name" value="SpoU-like_rRNA-MTase"/>
    <property type="match status" value="1"/>
</dbReference>
<dbReference type="SUPFAM" id="SSF55315">
    <property type="entry name" value="L30e-like"/>
    <property type="match status" value="1"/>
</dbReference>
<proteinExistence type="inferred from homology"/>
<reference evidence="4 5" key="1">
    <citation type="submission" date="2017-03" db="EMBL/GenBank/DDBJ databases">
        <title>Paenibacillus larvae genome sequencing.</title>
        <authorList>
            <person name="Dingman D.W."/>
        </authorList>
    </citation>
    <scope>NUCLEOTIDE SEQUENCE [LARGE SCALE GENOMIC DNA]</scope>
    <source>
        <strain evidence="4 5">SAG 10367</strain>
    </source>
</reference>
<dbReference type="InterPro" id="IPR053888">
    <property type="entry name" value="MRM3-like_sub_bind"/>
</dbReference>
<dbReference type="InterPro" id="IPR001537">
    <property type="entry name" value="SpoU_MeTrfase"/>
</dbReference>
<dbReference type="InterPro" id="IPR051259">
    <property type="entry name" value="rRNA_Methyltransferase"/>
</dbReference>
<dbReference type="PANTHER" id="PTHR43191:SF2">
    <property type="entry name" value="RRNA METHYLTRANSFERASE 3, MITOCHONDRIAL"/>
    <property type="match status" value="1"/>
</dbReference>
<dbReference type="GeneID" id="64220238"/>
<protein>
    <submittedName>
        <fullName evidence="4">rRNA methyltransferase</fullName>
    </submittedName>
</protein>
<dbReference type="EMBL" id="CP020557">
    <property type="protein sequence ID" value="ARF67651.1"/>
    <property type="molecule type" value="Genomic_DNA"/>
</dbReference>
<dbReference type="GO" id="GO:0005737">
    <property type="term" value="C:cytoplasm"/>
    <property type="evidence" value="ECO:0007669"/>
    <property type="project" value="UniProtKB-ARBA"/>
</dbReference>
<dbReference type="SUPFAM" id="SSF75217">
    <property type="entry name" value="alpha/beta knot"/>
    <property type="match status" value="1"/>
</dbReference>
<dbReference type="Pfam" id="PF22435">
    <property type="entry name" value="MRM3-like_sub_bind"/>
    <property type="match status" value="1"/>
</dbReference>
<dbReference type="AlphaFoldDB" id="A0A1U9YLN0"/>
<evidence type="ECO:0000256" key="3">
    <source>
        <dbReference type="ARBA" id="ARBA00022679"/>
    </source>
</evidence>
<keyword evidence="2 4" id="KW-0489">Methyltransferase</keyword>
<evidence type="ECO:0000256" key="2">
    <source>
        <dbReference type="ARBA" id="ARBA00022603"/>
    </source>
</evidence>
<dbReference type="Gene3D" id="3.40.1280.10">
    <property type="match status" value="1"/>
</dbReference>
<comment type="similarity">
    <text evidence="1">Belongs to the class IV-like SAM-binding methyltransferase superfamily. RNA methyltransferase TrmH family.</text>
</comment>
<dbReference type="InterPro" id="IPR029064">
    <property type="entry name" value="Ribosomal_eL30-like_sf"/>
</dbReference>
<accession>A0A1U9YLN0</accession>
<dbReference type="PANTHER" id="PTHR43191">
    <property type="entry name" value="RRNA METHYLTRANSFERASE 3"/>
    <property type="match status" value="1"/>
</dbReference>
<evidence type="ECO:0000313" key="5">
    <source>
        <dbReference type="Proteomes" id="UP000192727"/>
    </source>
</evidence>
<dbReference type="GO" id="GO:0008173">
    <property type="term" value="F:RNA methyltransferase activity"/>
    <property type="evidence" value="ECO:0007669"/>
    <property type="project" value="InterPro"/>
</dbReference>
<sequence length="272" mass="29930">MQNPTYEIRSIRNPKVKEWAGLLDRKGRNRQGKYLIEGIHLVEEALHSNAPVQTIVYSLEKEFPHELYKKFSSHADWIGVSRAVLQKCSDTETPQGIFAVVRKSEQSLELITAEEWDLVVVVDGVQDPGNLGTIIRSADAVGASAIVLGRGTVDIYNPKAIRSTMGSLFHLPVIEADLADLLPKAVKAGIQVLCTDLKAEKNCYEIDFTIPTWIIVGNEGKGTSREAGELATQSMIIPMKGHAESLNVAMAATVLLFEASRQRMKPGTYVKC</sequence>
<dbReference type="GO" id="GO:0032259">
    <property type="term" value="P:methylation"/>
    <property type="evidence" value="ECO:0007669"/>
    <property type="project" value="UniProtKB-KW"/>
</dbReference>
<dbReference type="SMART" id="SM00967">
    <property type="entry name" value="SpoU_sub_bind"/>
    <property type="match status" value="1"/>
</dbReference>
<dbReference type="GO" id="GO:0003723">
    <property type="term" value="F:RNA binding"/>
    <property type="evidence" value="ECO:0007669"/>
    <property type="project" value="InterPro"/>
</dbReference>
<dbReference type="RefSeq" id="WP_077995955.1">
    <property type="nucleotide sequence ID" value="NZ_CP019794.1"/>
</dbReference>
<dbReference type="InterPro" id="IPR029028">
    <property type="entry name" value="Alpha/beta_knot_MTases"/>
</dbReference>
<dbReference type="Pfam" id="PF00588">
    <property type="entry name" value="SpoU_methylase"/>
    <property type="match status" value="1"/>
</dbReference>
<keyword evidence="3 4" id="KW-0808">Transferase</keyword>
<dbReference type="InterPro" id="IPR029026">
    <property type="entry name" value="tRNA_m1G_MTases_N"/>
</dbReference>
<gene>
    <name evidence="4" type="ORF">B7C51_07100</name>
</gene>
<dbReference type="Proteomes" id="UP000192727">
    <property type="component" value="Chromosome"/>
</dbReference>